<proteinExistence type="predicted"/>
<dbReference type="InParanoid" id="M0ZJT2"/>
<reference evidence="1" key="2">
    <citation type="submission" date="2015-06" db="UniProtKB">
        <authorList>
            <consortium name="EnsemblPlants"/>
        </authorList>
    </citation>
    <scope>IDENTIFICATION</scope>
    <source>
        <strain evidence="1">DM1-3 516 R44</strain>
    </source>
</reference>
<sequence>MCSTCLQFIWACHQATNIKANEIGWHCREGRKQIDEVEDSIIISGRKTDPHTILDSLLTYVVSLFPLPSKVLKRLDKFRRDLLWHGCKDNRGYNLVKWDTTLNSRHLGGMGIRNLKRQNKSLLMKWL</sequence>
<keyword evidence="2" id="KW-1185">Reference proteome</keyword>
<organism evidence="1 2">
    <name type="scientific">Solanum tuberosum</name>
    <name type="common">Potato</name>
    <dbReference type="NCBI Taxonomy" id="4113"/>
    <lineage>
        <taxon>Eukaryota</taxon>
        <taxon>Viridiplantae</taxon>
        <taxon>Streptophyta</taxon>
        <taxon>Embryophyta</taxon>
        <taxon>Tracheophyta</taxon>
        <taxon>Spermatophyta</taxon>
        <taxon>Magnoliopsida</taxon>
        <taxon>eudicotyledons</taxon>
        <taxon>Gunneridae</taxon>
        <taxon>Pentapetalae</taxon>
        <taxon>asterids</taxon>
        <taxon>lamiids</taxon>
        <taxon>Solanales</taxon>
        <taxon>Solanaceae</taxon>
        <taxon>Solanoideae</taxon>
        <taxon>Solaneae</taxon>
        <taxon>Solanum</taxon>
    </lineage>
</organism>
<dbReference type="PANTHER" id="PTHR33116:SF78">
    <property type="entry name" value="OS12G0587133 PROTEIN"/>
    <property type="match status" value="1"/>
</dbReference>
<evidence type="ECO:0000313" key="2">
    <source>
        <dbReference type="Proteomes" id="UP000011115"/>
    </source>
</evidence>
<dbReference type="HOGENOM" id="CLU_1974432_0_0_1"/>
<protein>
    <recommendedName>
        <fullName evidence="3">Non-LTR retroelement reverse transcriptase</fullName>
    </recommendedName>
</protein>
<evidence type="ECO:0008006" key="3">
    <source>
        <dbReference type="Google" id="ProtNLM"/>
    </source>
</evidence>
<dbReference type="PANTHER" id="PTHR33116">
    <property type="entry name" value="REVERSE TRANSCRIPTASE ZINC-BINDING DOMAIN-CONTAINING PROTEIN-RELATED-RELATED"/>
    <property type="match status" value="1"/>
</dbReference>
<dbReference type="AlphaFoldDB" id="M0ZJT2"/>
<reference evidence="2" key="1">
    <citation type="journal article" date="2011" name="Nature">
        <title>Genome sequence and analysis of the tuber crop potato.</title>
        <authorList>
            <consortium name="The Potato Genome Sequencing Consortium"/>
        </authorList>
    </citation>
    <scope>NUCLEOTIDE SEQUENCE [LARGE SCALE GENOMIC DNA]</scope>
    <source>
        <strain evidence="2">cv. DM1-3 516 R44</strain>
    </source>
</reference>
<dbReference type="PaxDb" id="4113-PGSC0003DMT400002227"/>
<name>M0ZJT2_SOLTU</name>
<dbReference type="Gramene" id="PGSC0003DMT400002227">
    <property type="protein sequence ID" value="PGSC0003DMT400002227"/>
    <property type="gene ID" value="PGSC0003DMG400000854"/>
</dbReference>
<dbReference type="Proteomes" id="UP000011115">
    <property type="component" value="Unassembled WGS sequence"/>
</dbReference>
<evidence type="ECO:0000313" key="1">
    <source>
        <dbReference type="EnsemblPlants" id="PGSC0003DMT400002227"/>
    </source>
</evidence>
<accession>M0ZJT2</accession>
<dbReference type="EnsemblPlants" id="PGSC0003DMT400002227">
    <property type="protein sequence ID" value="PGSC0003DMT400002227"/>
    <property type="gene ID" value="PGSC0003DMG400000854"/>
</dbReference>